<dbReference type="SMART" id="SM00665">
    <property type="entry name" value="B561"/>
    <property type="match status" value="1"/>
</dbReference>
<dbReference type="CDD" id="cd08760">
    <property type="entry name" value="Cyt_b561_FRRS1_like"/>
    <property type="match status" value="1"/>
</dbReference>
<keyword evidence="6 10" id="KW-1133">Transmembrane helix</keyword>
<comment type="subcellular location">
    <subcellularLocation>
        <location evidence="1">Membrane</location>
    </subcellularLocation>
</comment>
<dbReference type="EMBL" id="AP019300">
    <property type="protein sequence ID" value="BBH02023.1"/>
    <property type="molecule type" value="Genomic_DNA"/>
</dbReference>
<keyword evidence="8" id="KW-0479">Metal-binding</keyword>
<dbReference type="PROSITE" id="PS50836">
    <property type="entry name" value="DOMON"/>
    <property type="match status" value="1"/>
</dbReference>
<feature type="transmembrane region" description="Helical" evidence="10">
    <location>
        <begin position="333"/>
        <end position="357"/>
    </location>
</feature>
<keyword evidence="2" id="KW-0813">Transport</keyword>
<reference evidence="13" key="1">
    <citation type="journal article" date="2019" name="Science">
        <title>Mutation of a bHLH transcription factor allowed almond domestication.</title>
        <authorList>
            <person name="Sanchez-Perez R."/>
            <person name="Pavan S."/>
            <person name="Mazzeo R."/>
            <person name="Moldovan C."/>
            <person name="Aiese Cigliano R."/>
            <person name="Del Cueto J."/>
            <person name="Ricciardi F."/>
            <person name="Lotti C."/>
            <person name="Ricciardi L."/>
            <person name="Dicenta F."/>
            <person name="Lopez-Marques R.L."/>
            <person name="Lindberg Moller B."/>
        </authorList>
    </citation>
    <scope>NUCLEOTIDE SEQUENCE</scope>
</reference>
<dbReference type="InterPro" id="IPR017214">
    <property type="entry name" value="UCP037471"/>
</dbReference>
<organism evidence="13">
    <name type="scientific">Prunus dulcis</name>
    <name type="common">Almond</name>
    <name type="synonym">Amygdalus dulcis</name>
    <dbReference type="NCBI Taxonomy" id="3755"/>
    <lineage>
        <taxon>Eukaryota</taxon>
        <taxon>Viridiplantae</taxon>
        <taxon>Streptophyta</taxon>
        <taxon>Embryophyta</taxon>
        <taxon>Tracheophyta</taxon>
        <taxon>Spermatophyta</taxon>
        <taxon>Magnoliopsida</taxon>
        <taxon>eudicotyledons</taxon>
        <taxon>Gunneridae</taxon>
        <taxon>Pentapetalae</taxon>
        <taxon>rosids</taxon>
        <taxon>fabids</taxon>
        <taxon>Rosales</taxon>
        <taxon>Rosaceae</taxon>
        <taxon>Amygdaloideae</taxon>
        <taxon>Amygdaleae</taxon>
        <taxon>Prunus</taxon>
    </lineage>
</organism>
<feature type="domain" description="Cytochrome b561" evidence="12">
    <location>
        <begin position="162"/>
        <end position="360"/>
    </location>
</feature>
<sequence length="440" mass="49456">MHMLGTTKSPHQSHEITNCKKLITLGAEFGWNIHSNNQIDILFSIKISGDQRAKWLAWGVNPDPHRPKMVGTRAIIGISQPNGTLAVRKYNITSDTRLGCRLQPSQDFDDVIVKTMKGDVQADKYMSIFATLILPPDPAAYNISKLNHVWQVGFEADDVHLEPKMHSTALQNVDSTETLNLTSARGISIGHRRHHLRKVHGILNIVGWGTLLPLGVIIARYYRRYPFHCQKWDVLHISCQIVGYSLGTAGWAIGLWLGHASRHYSFPTHRILAMFIFAFTTLQMLALRLRPTSSDDYRKYWDMYHHFLGYALLAAISVNIFNGIAILKPDKTWLWAYIGVLSVFAFTALGMEIFTWAKFIFTSRKNRAPTAAVSADNNAEAPQAWQGPGPQSEGPDYTAKSRTSPNYVSQYPSRPLQTSLPLSKPPKPSDVLVFSSFDDN</sequence>
<feature type="binding site" description="axial binding residue" evidence="8">
    <location>
        <position position="269"/>
    </location>
    <ligand>
        <name>heme b</name>
        <dbReference type="ChEBI" id="CHEBI:60344"/>
        <label>1</label>
    </ligand>
    <ligandPart>
        <name>Fe</name>
        <dbReference type="ChEBI" id="CHEBI:18248"/>
    </ligandPart>
</feature>
<feature type="domain" description="DOMON" evidence="11">
    <location>
        <begin position="25"/>
        <end position="153"/>
    </location>
</feature>
<name>A0A4Y1RDA6_PRUDU</name>
<evidence type="ECO:0000256" key="7">
    <source>
        <dbReference type="ARBA" id="ARBA00023136"/>
    </source>
</evidence>
<dbReference type="PANTHER" id="PTHR23130:SF175">
    <property type="entry name" value="CYTOCHROME B561 AND DOMON DOMAIN-CONTAINING PROTEIN"/>
    <property type="match status" value="1"/>
</dbReference>
<evidence type="ECO:0000256" key="10">
    <source>
        <dbReference type="SAM" id="Phobius"/>
    </source>
</evidence>
<protein>
    <submittedName>
        <fullName evidence="13">Auxin-responsive family protein</fullName>
    </submittedName>
</protein>
<dbReference type="InterPro" id="IPR045265">
    <property type="entry name" value="AIR12_DOMON"/>
</dbReference>
<feature type="binding site" description="axial binding residue" evidence="8">
    <location>
        <position position="305"/>
    </location>
    <ligand>
        <name>heme b</name>
        <dbReference type="ChEBI" id="CHEBI:60344"/>
        <label>1</label>
    </ligand>
    <ligandPart>
        <name>Fe</name>
        <dbReference type="ChEBI" id="CHEBI:18248"/>
    </ligandPart>
</feature>
<feature type="compositionally biased region" description="Polar residues" evidence="9">
    <location>
        <begin position="400"/>
        <end position="418"/>
    </location>
</feature>
<feature type="transmembrane region" description="Helical" evidence="10">
    <location>
        <begin position="234"/>
        <end position="257"/>
    </location>
</feature>
<dbReference type="Gene3D" id="1.20.120.1770">
    <property type="match status" value="1"/>
</dbReference>
<keyword evidence="8" id="KW-0408">Iron</keyword>
<dbReference type="GO" id="GO:0046872">
    <property type="term" value="F:metal ion binding"/>
    <property type="evidence" value="ECO:0007669"/>
    <property type="project" value="UniProtKB-KW"/>
</dbReference>
<evidence type="ECO:0000256" key="3">
    <source>
        <dbReference type="ARBA" id="ARBA00022692"/>
    </source>
</evidence>
<dbReference type="Pfam" id="PF04526">
    <property type="entry name" value="DUF568"/>
    <property type="match status" value="1"/>
</dbReference>
<evidence type="ECO:0000259" key="12">
    <source>
        <dbReference type="PROSITE" id="PS50939"/>
    </source>
</evidence>
<evidence type="ECO:0000256" key="8">
    <source>
        <dbReference type="PIRSR" id="PIRSR037471-1"/>
    </source>
</evidence>
<dbReference type="InterPro" id="IPR006593">
    <property type="entry name" value="Cyt_b561/ferric_Rdtase_TM"/>
</dbReference>
<gene>
    <name evidence="13" type="ORF">Prudu_012462</name>
</gene>
<dbReference type="AlphaFoldDB" id="A0A4Y1RDA6"/>
<feature type="region of interest" description="Disordered" evidence="9">
    <location>
        <begin position="372"/>
        <end position="440"/>
    </location>
</feature>
<dbReference type="GO" id="GO:0016020">
    <property type="term" value="C:membrane"/>
    <property type="evidence" value="ECO:0007669"/>
    <property type="project" value="UniProtKB-SubCell"/>
</dbReference>
<evidence type="ECO:0000256" key="2">
    <source>
        <dbReference type="ARBA" id="ARBA00022448"/>
    </source>
</evidence>
<dbReference type="InterPro" id="IPR005018">
    <property type="entry name" value="DOMON_domain"/>
</dbReference>
<keyword evidence="5" id="KW-0249">Electron transport</keyword>
<feature type="transmembrane region" description="Helical" evidence="10">
    <location>
        <begin position="307"/>
        <end position="327"/>
    </location>
</feature>
<accession>A0A4Y1RDA6</accession>
<evidence type="ECO:0000256" key="5">
    <source>
        <dbReference type="ARBA" id="ARBA00022982"/>
    </source>
</evidence>
<feature type="binding site" description="axial binding residue" evidence="8">
    <location>
        <position position="236"/>
    </location>
    <ligand>
        <name>heme b</name>
        <dbReference type="ChEBI" id="CHEBI:60344"/>
        <label>1</label>
    </ligand>
    <ligandPart>
        <name>Fe</name>
        <dbReference type="ChEBI" id="CHEBI:18248"/>
    </ligandPart>
</feature>
<dbReference type="PIRSF" id="PIRSF037471">
    <property type="entry name" value="UCP037471"/>
    <property type="match status" value="1"/>
</dbReference>
<evidence type="ECO:0000256" key="6">
    <source>
        <dbReference type="ARBA" id="ARBA00022989"/>
    </source>
</evidence>
<keyword evidence="4" id="KW-0732">Signal</keyword>
<feature type="binding site" description="axial binding residue" evidence="8">
    <location>
        <position position="200"/>
    </location>
    <ligand>
        <name>heme b</name>
        <dbReference type="ChEBI" id="CHEBI:60344"/>
        <label>1</label>
    </ligand>
    <ligandPart>
        <name>Fe</name>
        <dbReference type="ChEBI" id="CHEBI:18248"/>
    </ligandPart>
</feature>
<evidence type="ECO:0000256" key="9">
    <source>
        <dbReference type="SAM" id="MobiDB-lite"/>
    </source>
</evidence>
<evidence type="ECO:0000259" key="11">
    <source>
        <dbReference type="PROSITE" id="PS50836"/>
    </source>
</evidence>
<feature type="transmembrane region" description="Helical" evidence="10">
    <location>
        <begin position="201"/>
        <end position="222"/>
    </location>
</feature>
<proteinExistence type="predicted"/>
<dbReference type="PANTHER" id="PTHR23130">
    <property type="entry name" value="CYTOCHROME B561 AND DOMON DOMAIN-CONTAINING PROTEIN"/>
    <property type="match status" value="1"/>
</dbReference>
<dbReference type="PROSITE" id="PS50939">
    <property type="entry name" value="CYTOCHROME_B561"/>
    <property type="match status" value="1"/>
</dbReference>
<evidence type="ECO:0000256" key="1">
    <source>
        <dbReference type="ARBA" id="ARBA00004370"/>
    </source>
</evidence>
<keyword evidence="7 10" id="KW-0472">Membrane</keyword>
<keyword evidence="3 10" id="KW-0812">Transmembrane</keyword>
<feature type="transmembrane region" description="Helical" evidence="10">
    <location>
        <begin position="269"/>
        <end position="287"/>
    </location>
</feature>
<evidence type="ECO:0000256" key="4">
    <source>
        <dbReference type="ARBA" id="ARBA00022729"/>
    </source>
</evidence>
<evidence type="ECO:0000313" key="13">
    <source>
        <dbReference type="EMBL" id="BBH02023.1"/>
    </source>
</evidence>